<dbReference type="EMBL" id="FNMZ01000008">
    <property type="protein sequence ID" value="SDX69346.1"/>
    <property type="molecule type" value="Genomic_DNA"/>
</dbReference>
<name>A0A1H3DSG4_9RHOB</name>
<sequence length="41" mass="4824">MERLNRAIEQVRFPESRIGAAIVVDPVRRRITSRASRCRRT</sequence>
<accession>A0A1H3DSG4</accession>
<proteinExistence type="predicted"/>
<reference evidence="1 2" key="1">
    <citation type="submission" date="2016-10" db="EMBL/GenBank/DDBJ databases">
        <authorList>
            <person name="de Groot N.N."/>
        </authorList>
    </citation>
    <scope>NUCLEOTIDE SEQUENCE [LARGE SCALE GENOMIC DNA]</scope>
    <source>
        <strain evidence="1 2">DSM 17890</strain>
    </source>
</reference>
<protein>
    <submittedName>
        <fullName evidence="1">Uncharacterized protein</fullName>
    </submittedName>
</protein>
<evidence type="ECO:0000313" key="1">
    <source>
        <dbReference type="EMBL" id="SDX69346.1"/>
    </source>
</evidence>
<dbReference type="AlphaFoldDB" id="A0A1H3DSG4"/>
<keyword evidence="2" id="KW-1185">Reference proteome</keyword>
<gene>
    <name evidence="1" type="ORF">SAMN05444336_108128</name>
</gene>
<dbReference type="RefSeq" id="WP_281242938.1">
    <property type="nucleotide sequence ID" value="NZ_FNMZ01000008.1"/>
</dbReference>
<organism evidence="1 2">
    <name type="scientific">Albimonas donghaensis</name>
    <dbReference type="NCBI Taxonomy" id="356660"/>
    <lineage>
        <taxon>Bacteria</taxon>
        <taxon>Pseudomonadati</taxon>
        <taxon>Pseudomonadota</taxon>
        <taxon>Alphaproteobacteria</taxon>
        <taxon>Rhodobacterales</taxon>
        <taxon>Paracoccaceae</taxon>
        <taxon>Albimonas</taxon>
    </lineage>
</organism>
<evidence type="ECO:0000313" key="2">
    <source>
        <dbReference type="Proteomes" id="UP000199118"/>
    </source>
</evidence>
<dbReference type="Proteomes" id="UP000199118">
    <property type="component" value="Unassembled WGS sequence"/>
</dbReference>